<evidence type="ECO:0000256" key="1">
    <source>
        <dbReference type="ARBA" id="ARBA00006066"/>
    </source>
</evidence>
<evidence type="ECO:0000313" key="4">
    <source>
        <dbReference type="Proteomes" id="UP001329825"/>
    </source>
</evidence>
<dbReference type="SUPFAM" id="SSF102588">
    <property type="entry name" value="LmbE-like"/>
    <property type="match status" value="1"/>
</dbReference>
<gene>
    <name evidence="3" type="ORF">IL334_002928</name>
</gene>
<protein>
    <recommendedName>
        <fullName evidence="2">N-acetylglucosaminylphosphatidylinositol deacetylase</fullName>
        <ecNumber evidence="2">3.5.1.89</ecNumber>
    </recommendedName>
</protein>
<dbReference type="Proteomes" id="UP001329825">
    <property type="component" value="Chromosome 3"/>
</dbReference>
<dbReference type="GeneID" id="87955059"/>
<sequence length="284" mass="31627">MPPVKKPLTSAARPTRHFSPLFLLSLLLPLFALFYPWLSNSSSSTLRPNDLSSLLVLSRSGTTSPSVLILTAHPDDEVMFFSPTILGLTSAGWDVRGLCLSTGNSSGMGHIREKELFKSYEALGVKSYGVKVIDHPDLQDSMKSQWDVRLIASIVTEFLESEPVDLVITFDPYGISNHPNHIALSHSIAHISKSTKVLYLKSPSTLPKFTGPLYPLYLQLEGTLLNLVGSTKTKAGEHVMISNPSQWLKSVNAMMYHKTQLVWFRWLYLAASRLMWVNELIEAN</sequence>
<accession>A0ABZ1CW43</accession>
<comment type="similarity">
    <text evidence="1">Belongs to the PIGL family.</text>
</comment>
<dbReference type="RefSeq" id="XP_062790717.1">
    <property type="nucleotide sequence ID" value="XM_062934666.1"/>
</dbReference>
<dbReference type="EMBL" id="CP141883">
    <property type="protein sequence ID" value="WRT65977.1"/>
    <property type="molecule type" value="Genomic_DNA"/>
</dbReference>
<evidence type="ECO:0000256" key="2">
    <source>
        <dbReference type="ARBA" id="ARBA00012176"/>
    </source>
</evidence>
<dbReference type="PANTHER" id="PTHR12993">
    <property type="entry name" value="N-ACETYLGLUCOSAMINYL-PHOSPHATIDYLINOSITOL DE-N-ACETYLASE-RELATED"/>
    <property type="match status" value="1"/>
</dbReference>
<keyword evidence="4" id="KW-1185">Reference proteome</keyword>
<dbReference type="EC" id="3.5.1.89" evidence="2"/>
<reference evidence="3 4" key="1">
    <citation type="submission" date="2024-01" db="EMBL/GenBank/DDBJ databases">
        <title>Comparative genomics of Cryptococcus and Kwoniella reveals pathogenesis evolution and contrasting modes of karyotype evolution via chromosome fusion or intercentromeric recombination.</title>
        <authorList>
            <person name="Coelho M.A."/>
            <person name="David-Palma M."/>
            <person name="Shea T."/>
            <person name="Bowers K."/>
            <person name="McGinley-Smith S."/>
            <person name="Mohammad A.W."/>
            <person name="Gnirke A."/>
            <person name="Yurkov A.M."/>
            <person name="Nowrousian M."/>
            <person name="Sun S."/>
            <person name="Cuomo C.A."/>
            <person name="Heitman J."/>
        </authorList>
    </citation>
    <scope>NUCLEOTIDE SEQUENCE [LARGE SCALE GENOMIC DNA]</scope>
    <source>
        <strain evidence="3">CBS 11374</strain>
    </source>
</reference>
<name>A0ABZ1CW43_9TREE</name>
<dbReference type="PANTHER" id="PTHR12993:SF11">
    <property type="entry name" value="N-ACETYLGLUCOSAMINYL-PHOSPHATIDYLINOSITOL DE-N-ACETYLASE"/>
    <property type="match status" value="1"/>
</dbReference>
<proteinExistence type="inferred from homology"/>
<dbReference type="Pfam" id="PF02585">
    <property type="entry name" value="PIG-L"/>
    <property type="match status" value="1"/>
</dbReference>
<dbReference type="Gene3D" id="3.40.50.10320">
    <property type="entry name" value="LmbE-like"/>
    <property type="match status" value="1"/>
</dbReference>
<dbReference type="InterPro" id="IPR024078">
    <property type="entry name" value="LmbE-like_dom_sf"/>
</dbReference>
<dbReference type="InterPro" id="IPR003737">
    <property type="entry name" value="GlcNAc_PI_deacetylase-related"/>
</dbReference>
<organism evidence="3 4">
    <name type="scientific">Kwoniella shivajii</name>
    <dbReference type="NCBI Taxonomy" id="564305"/>
    <lineage>
        <taxon>Eukaryota</taxon>
        <taxon>Fungi</taxon>
        <taxon>Dikarya</taxon>
        <taxon>Basidiomycota</taxon>
        <taxon>Agaricomycotina</taxon>
        <taxon>Tremellomycetes</taxon>
        <taxon>Tremellales</taxon>
        <taxon>Cryptococcaceae</taxon>
        <taxon>Kwoniella</taxon>
    </lineage>
</organism>
<evidence type="ECO:0000313" key="3">
    <source>
        <dbReference type="EMBL" id="WRT65977.1"/>
    </source>
</evidence>